<dbReference type="InterPro" id="IPR050275">
    <property type="entry name" value="PGM_Phosphatase"/>
</dbReference>
<dbReference type="STRING" id="235985.SAMN05414137_13644"/>
<dbReference type="PANTHER" id="PTHR48100">
    <property type="entry name" value="BROAD-SPECIFICITY PHOSPHATASE YOR283W-RELATED"/>
    <property type="match status" value="1"/>
</dbReference>
<gene>
    <name evidence="3" type="ORF">SAMN05414137_13644</name>
</gene>
<feature type="binding site" evidence="2">
    <location>
        <position position="76"/>
    </location>
    <ligand>
        <name>substrate</name>
    </ligand>
</feature>
<reference evidence="4" key="1">
    <citation type="submission" date="2016-10" db="EMBL/GenBank/DDBJ databases">
        <authorList>
            <person name="Varghese N."/>
        </authorList>
    </citation>
    <scope>NUCLEOTIDE SEQUENCE [LARGE SCALE GENOMIC DNA]</scope>
    <source>
        <strain evidence="4">DSM 45096 / BCRC 16803 / CGMCC 4.1857 / CIP 109030 / JCM 12277 / KCTC 19219 / NBRC 100920 / 33214</strain>
    </source>
</reference>
<dbReference type="InterPro" id="IPR029033">
    <property type="entry name" value="His_PPase_superfam"/>
</dbReference>
<evidence type="ECO:0000256" key="1">
    <source>
        <dbReference type="PIRSR" id="PIRSR613078-1"/>
    </source>
</evidence>
<dbReference type="GO" id="GO:0005737">
    <property type="term" value="C:cytoplasm"/>
    <property type="evidence" value="ECO:0007669"/>
    <property type="project" value="TreeGrafter"/>
</dbReference>
<proteinExistence type="predicted"/>
<dbReference type="RefSeq" id="WP_042458041.1">
    <property type="nucleotide sequence ID" value="NZ_BBPN01000050.1"/>
</dbReference>
<dbReference type="EMBL" id="FOAZ01000036">
    <property type="protein sequence ID" value="SEM59753.1"/>
    <property type="molecule type" value="Genomic_DNA"/>
</dbReference>
<evidence type="ECO:0000256" key="2">
    <source>
        <dbReference type="PIRSR" id="PIRSR613078-2"/>
    </source>
</evidence>
<sequence>MSSARGWSGGTGPSTTVLLLRHGQTALTPDRRFSGSGADPDLSPTGLIEAAAAARRLGTDACGVGVDAVLASPLRRATATAQACADRLGLPLTVEPGLRELDFGAWEGRTHAEVAAGWPSLLAAWKRDETVAPPNGESFAAMTRRVLEARDRLVERHHGRTVLVVSHVGPIKALVRDALDAPPSALFHLELSPASLTVIRYDPNGDASLRSFSDTCHLHPAP</sequence>
<feature type="active site" description="Proton donor/acceptor" evidence="1">
    <location>
        <position position="100"/>
    </location>
</feature>
<dbReference type="Pfam" id="PF00300">
    <property type="entry name" value="His_Phos_1"/>
    <property type="match status" value="1"/>
</dbReference>
<evidence type="ECO:0000313" key="3">
    <source>
        <dbReference type="EMBL" id="SEM59753.1"/>
    </source>
</evidence>
<name>A0A1H7ZNA5_STRJI</name>
<protein>
    <submittedName>
        <fullName evidence="3">Probable phosphoglycerate mutase</fullName>
    </submittedName>
</protein>
<dbReference type="InterPro" id="IPR013078">
    <property type="entry name" value="His_Pase_superF_clade-1"/>
</dbReference>
<dbReference type="OrthoDB" id="5296884at2"/>
<organism evidence="3 4">
    <name type="scientific">Streptacidiphilus jiangxiensis</name>
    <dbReference type="NCBI Taxonomy" id="235985"/>
    <lineage>
        <taxon>Bacteria</taxon>
        <taxon>Bacillati</taxon>
        <taxon>Actinomycetota</taxon>
        <taxon>Actinomycetes</taxon>
        <taxon>Kitasatosporales</taxon>
        <taxon>Streptomycetaceae</taxon>
        <taxon>Streptacidiphilus</taxon>
    </lineage>
</organism>
<dbReference type="AlphaFoldDB" id="A0A1H7ZNA5"/>
<accession>A0A1H7ZNA5</accession>
<dbReference type="CDD" id="cd07067">
    <property type="entry name" value="HP_PGM_like"/>
    <property type="match status" value="1"/>
</dbReference>
<dbReference type="Gene3D" id="3.40.50.1240">
    <property type="entry name" value="Phosphoglycerate mutase-like"/>
    <property type="match status" value="1"/>
</dbReference>
<evidence type="ECO:0000313" key="4">
    <source>
        <dbReference type="Proteomes" id="UP000183015"/>
    </source>
</evidence>
<dbReference type="GO" id="GO:0016791">
    <property type="term" value="F:phosphatase activity"/>
    <property type="evidence" value="ECO:0007669"/>
    <property type="project" value="TreeGrafter"/>
</dbReference>
<dbReference type="PANTHER" id="PTHR48100:SF1">
    <property type="entry name" value="HISTIDINE PHOSPHATASE FAMILY PROTEIN-RELATED"/>
    <property type="match status" value="1"/>
</dbReference>
<dbReference type="eggNOG" id="COG0406">
    <property type="taxonomic scope" value="Bacteria"/>
</dbReference>
<keyword evidence="4" id="KW-1185">Reference proteome</keyword>
<dbReference type="SUPFAM" id="SSF53254">
    <property type="entry name" value="Phosphoglycerate mutase-like"/>
    <property type="match status" value="1"/>
</dbReference>
<feature type="active site" description="Tele-phosphohistidine intermediate" evidence="1">
    <location>
        <position position="22"/>
    </location>
</feature>
<dbReference type="Proteomes" id="UP000183015">
    <property type="component" value="Unassembled WGS sequence"/>
</dbReference>
<dbReference type="SMART" id="SM00855">
    <property type="entry name" value="PGAM"/>
    <property type="match status" value="1"/>
</dbReference>